<protein>
    <submittedName>
        <fullName evidence="6">DNA-binding transcriptional LysR family regulator</fullName>
    </submittedName>
</protein>
<evidence type="ECO:0000256" key="3">
    <source>
        <dbReference type="ARBA" id="ARBA00023125"/>
    </source>
</evidence>
<proteinExistence type="inferred from homology"/>
<comment type="similarity">
    <text evidence="1">Belongs to the LysR transcriptional regulatory family.</text>
</comment>
<evidence type="ECO:0000256" key="2">
    <source>
        <dbReference type="ARBA" id="ARBA00023015"/>
    </source>
</evidence>
<dbReference type="Pfam" id="PF03466">
    <property type="entry name" value="LysR_substrate"/>
    <property type="match status" value="1"/>
</dbReference>
<dbReference type="PANTHER" id="PTHR30537:SF10">
    <property type="entry name" value="TRANSCRIPTIONAL REGULATOR-RELATED"/>
    <property type="match status" value="1"/>
</dbReference>
<gene>
    <name evidence="6" type="ORF">J2W40_000974</name>
</gene>
<keyword evidence="2" id="KW-0805">Transcription regulation</keyword>
<dbReference type="PROSITE" id="PS50931">
    <property type="entry name" value="HTH_LYSR"/>
    <property type="match status" value="1"/>
</dbReference>
<evidence type="ECO:0000256" key="4">
    <source>
        <dbReference type="ARBA" id="ARBA00023163"/>
    </source>
</evidence>
<dbReference type="SUPFAM" id="SSF53850">
    <property type="entry name" value="Periplasmic binding protein-like II"/>
    <property type="match status" value="1"/>
</dbReference>
<dbReference type="InterPro" id="IPR036390">
    <property type="entry name" value="WH_DNA-bd_sf"/>
</dbReference>
<dbReference type="PANTHER" id="PTHR30537">
    <property type="entry name" value="HTH-TYPE TRANSCRIPTIONAL REGULATOR"/>
    <property type="match status" value="1"/>
</dbReference>
<dbReference type="SUPFAM" id="SSF46785">
    <property type="entry name" value="Winged helix' DNA-binding domain"/>
    <property type="match status" value="1"/>
</dbReference>
<dbReference type="EMBL" id="JAVDWV010000004">
    <property type="protein sequence ID" value="MDR7154162.1"/>
    <property type="molecule type" value="Genomic_DNA"/>
</dbReference>
<dbReference type="GO" id="GO:0003677">
    <property type="term" value="F:DNA binding"/>
    <property type="evidence" value="ECO:0007669"/>
    <property type="project" value="UniProtKB-KW"/>
</dbReference>
<dbReference type="Gene3D" id="3.40.190.290">
    <property type="match status" value="1"/>
</dbReference>
<feature type="domain" description="HTH lysR-type" evidence="5">
    <location>
        <begin position="11"/>
        <end position="60"/>
    </location>
</feature>
<keyword evidence="3 6" id="KW-0238">DNA-binding</keyword>
<sequence length="295" mass="32217">MTDRWSGIDEFVAVANASSFSGAAAKLGCSVTHCSRAVARLEQRLDAPLFHRTTRRVTLTDTGRTFLGHCERLVAEREEAIASVSATGEPQGQLRVTCSTALGELFVAPIVSRYAAAYPKLSITMELTNRLVDIVADGFDLAIRTGDMADSQMIRTRIASRSLCTCAAPGYLDAVGRPRTVEDLDAHQCLLGSATTWHFCEEGRDRLHRPTGRLQINSGRAILDAAVQGMGICQLPEFYVLPHLRSGALQLVLADIRPRDEAIWAVYPQRRHLSPKVTALVALLRRELPPALNTG</sequence>
<dbReference type="InterPro" id="IPR000847">
    <property type="entry name" value="LysR_HTH_N"/>
</dbReference>
<dbReference type="InterPro" id="IPR005119">
    <property type="entry name" value="LysR_subst-bd"/>
</dbReference>
<comment type="caution">
    <text evidence="6">The sequence shown here is derived from an EMBL/GenBank/DDBJ whole genome shotgun (WGS) entry which is preliminary data.</text>
</comment>
<organism evidence="6 7">
    <name type="scientific">Sphingobium xenophagum</name>
    <dbReference type="NCBI Taxonomy" id="121428"/>
    <lineage>
        <taxon>Bacteria</taxon>
        <taxon>Pseudomonadati</taxon>
        <taxon>Pseudomonadota</taxon>
        <taxon>Alphaproteobacteria</taxon>
        <taxon>Sphingomonadales</taxon>
        <taxon>Sphingomonadaceae</taxon>
        <taxon>Sphingobium</taxon>
    </lineage>
</organism>
<dbReference type="Pfam" id="PF00126">
    <property type="entry name" value="HTH_1"/>
    <property type="match status" value="1"/>
</dbReference>
<dbReference type="Gene3D" id="1.10.10.10">
    <property type="entry name" value="Winged helix-like DNA-binding domain superfamily/Winged helix DNA-binding domain"/>
    <property type="match status" value="1"/>
</dbReference>
<evidence type="ECO:0000259" key="5">
    <source>
        <dbReference type="PROSITE" id="PS50931"/>
    </source>
</evidence>
<dbReference type="InterPro" id="IPR058163">
    <property type="entry name" value="LysR-type_TF_proteobact-type"/>
</dbReference>
<evidence type="ECO:0000313" key="6">
    <source>
        <dbReference type="EMBL" id="MDR7154162.1"/>
    </source>
</evidence>
<keyword evidence="7" id="KW-1185">Reference proteome</keyword>
<dbReference type="InterPro" id="IPR036388">
    <property type="entry name" value="WH-like_DNA-bd_sf"/>
</dbReference>
<evidence type="ECO:0000256" key="1">
    <source>
        <dbReference type="ARBA" id="ARBA00009437"/>
    </source>
</evidence>
<evidence type="ECO:0000313" key="7">
    <source>
        <dbReference type="Proteomes" id="UP001267638"/>
    </source>
</evidence>
<keyword evidence="4" id="KW-0804">Transcription</keyword>
<dbReference type="RefSeq" id="WP_310222266.1">
    <property type="nucleotide sequence ID" value="NZ_JAVDWV010000004.1"/>
</dbReference>
<accession>A0ABU1WYX6</accession>
<reference evidence="6 7" key="1">
    <citation type="submission" date="2023-07" db="EMBL/GenBank/DDBJ databases">
        <title>Sorghum-associated microbial communities from plants grown in Nebraska, USA.</title>
        <authorList>
            <person name="Schachtman D."/>
        </authorList>
    </citation>
    <scope>NUCLEOTIDE SEQUENCE [LARGE SCALE GENOMIC DNA]</scope>
    <source>
        <strain evidence="6 7">4256</strain>
    </source>
</reference>
<name>A0ABU1WYX6_SPHXE</name>
<dbReference type="Proteomes" id="UP001267638">
    <property type="component" value="Unassembled WGS sequence"/>
</dbReference>